<dbReference type="Gene3D" id="1.10.3670.10">
    <property type="entry name" value="Putative xylanase like domain"/>
    <property type="match status" value="1"/>
</dbReference>
<dbReference type="Pfam" id="PF07313">
    <property type="entry name" value="AmiA-like"/>
    <property type="match status" value="1"/>
</dbReference>
<feature type="region of interest" description="Disordered" evidence="1">
    <location>
        <begin position="31"/>
        <end position="60"/>
    </location>
</feature>
<dbReference type="InterPro" id="IPR038765">
    <property type="entry name" value="Papain-like_cys_pep_sf"/>
</dbReference>
<dbReference type="SUPFAM" id="SSF53955">
    <property type="entry name" value="Lysozyme-like"/>
    <property type="match status" value="1"/>
</dbReference>
<feature type="domain" description="Transglycosylase SLT" evidence="3">
    <location>
        <begin position="160"/>
        <end position="254"/>
    </location>
</feature>
<organism evidence="4 5">
    <name type="scientific">Mycolicibacterium psychrotolerans</name>
    <dbReference type="NCBI Taxonomy" id="216929"/>
    <lineage>
        <taxon>Bacteria</taxon>
        <taxon>Bacillati</taxon>
        <taxon>Actinomycetota</taxon>
        <taxon>Actinomycetes</taxon>
        <taxon>Mycobacteriales</taxon>
        <taxon>Mycobacteriaceae</taxon>
        <taxon>Mycolicibacterium</taxon>
    </lineage>
</organism>
<evidence type="ECO:0000256" key="2">
    <source>
        <dbReference type="SAM" id="SignalP"/>
    </source>
</evidence>
<dbReference type="PROSITE" id="PS51257">
    <property type="entry name" value="PROKAR_LIPOPROTEIN"/>
    <property type="match status" value="1"/>
</dbReference>
<dbReference type="Proteomes" id="UP000466514">
    <property type="component" value="Chromosome"/>
</dbReference>
<feature type="chain" id="PRO_5029852510" description="Transglycosylase SLT domain-containing protein" evidence="2">
    <location>
        <begin position="32"/>
        <end position="553"/>
    </location>
</feature>
<dbReference type="SUPFAM" id="SSF54001">
    <property type="entry name" value="Cysteine proteinases"/>
    <property type="match status" value="1"/>
</dbReference>
<gene>
    <name evidence="4" type="ORF">MPSYJ_47070</name>
</gene>
<feature type="signal peptide" evidence="2">
    <location>
        <begin position="1"/>
        <end position="31"/>
    </location>
</feature>
<evidence type="ECO:0000313" key="5">
    <source>
        <dbReference type="Proteomes" id="UP000466514"/>
    </source>
</evidence>
<dbReference type="Gene3D" id="2.30.260.10">
    <property type="entry name" value="putative xylanase like domain"/>
    <property type="match status" value="1"/>
</dbReference>
<dbReference type="Gene3D" id="1.10.530.10">
    <property type="match status" value="1"/>
</dbReference>
<feature type="compositionally biased region" description="Low complexity" evidence="1">
    <location>
        <begin position="34"/>
        <end position="51"/>
    </location>
</feature>
<proteinExistence type="predicted"/>
<dbReference type="InterPro" id="IPR010846">
    <property type="entry name" value="AmiA-like"/>
</dbReference>
<sequence length="553" mass="58931">MSRGVRSRRVRQAVSALVVACVLVATGCSEANRPAAPTSTASPSAAAPPTAEGLAPRPLATDPARLADDLATDERTLRDPATPDAVLSAAAHRQQAAYRLLGRHPEWDAIARPRIPPDLLAVYDHNIDARRQLAAMARPRATLPAWRIVAPRPADELMGYYREAEAAFGVSWNVLAAINFVETAFGRVAGVSTAGAQGPMQFMPSTFAAYGAGGDILAPRDAIMAAGRYLSANGFARDRDHALYRYNNSLQYVRAINDYAAVLAADPAGLRGYHRWGVYVNTTAGDVLLPDDYAATAPIPVEDYLARVTKASSAVRLSPTSAAILDSALTVARDTSGANPAERSERLSRQFLGTPYGADTLVGSATVPEQLVAELERVDCFTLADYVEALKRSTSRDQFVNALIRVRYKDNAVGFATRKHFFTDWAAAAPAIATDITATLSPDAVEVTKHLNRKDAGGVYLPGLPVVSRTVAYLPSAAVDDDVVKQLRTGDYVGAYAEDGGLDVTHVGIYVAGPNGPVLRNASSLKANEKVVDSPLSDYLRTVPGIVVLRPVQ</sequence>
<keyword evidence="5" id="KW-1185">Reference proteome</keyword>
<keyword evidence="2" id="KW-0732">Signal</keyword>
<dbReference type="Pfam" id="PF01464">
    <property type="entry name" value="SLT"/>
    <property type="match status" value="1"/>
</dbReference>
<dbReference type="KEGG" id="mpsc:MPSYJ_47070"/>
<reference evidence="4 5" key="1">
    <citation type="journal article" date="2019" name="Emerg. Microbes Infect.">
        <title>Comprehensive subspecies identification of 175 nontuberculous mycobacteria species based on 7547 genomic profiles.</title>
        <authorList>
            <person name="Matsumoto Y."/>
            <person name="Kinjo T."/>
            <person name="Motooka D."/>
            <person name="Nabeya D."/>
            <person name="Jung N."/>
            <person name="Uechi K."/>
            <person name="Horii T."/>
            <person name="Iida T."/>
            <person name="Fujita J."/>
            <person name="Nakamura S."/>
        </authorList>
    </citation>
    <scope>NUCLEOTIDE SEQUENCE [LARGE SCALE GENOMIC DNA]</scope>
    <source>
        <strain evidence="4 5">JCM 13323</strain>
    </source>
</reference>
<evidence type="ECO:0000313" key="4">
    <source>
        <dbReference type="EMBL" id="BBX71246.1"/>
    </source>
</evidence>
<dbReference type="InterPro" id="IPR008258">
    <property type="entry name" value="Transglycosylase_SLT_dom_1"/>
</dbReference>
<evidence type="ECO:0000256" key="1">
    <source>
        <dbReference type="SAM" id="MobiDB-lite"/>
    </source>
</evidence>
<dbReference type="AlphaFoldDB" id="A0A7I7MGM2"/>
<accession>A0A7I7MGM2</accession>
<evidence type="ECO:0000259" key="3">
    <source>
        <dbReference type="Pfam" id="PF01464"/>
    </source>
</evidence>
<name>A0A7I7MGM2_9MYCO</name>
<protein>
    <recommendedName>
        <fullName evidence="3">Transglycosylase SLT domain-containing protein</fullName>
    </recommendedName>
</protein>
<dbReference type="InterPro" id="IPR023346">
    <property type="entry name" value="Lysozyme-like_dom_sf"/>
</dbReference>
<dbReference type="CDD" id="cd13399">
    <property type="entry name" value="Slt35-like"/>
    <property type="match status" value="1"/>
</dbReference>
<dbReference type="EMBL" id="AP022574">
    <property type="protein sequence ID" value="BBX71246.1"/>
    <property type="molecule type" value="Genomic_DNA"/>
</dbReference>